<dbReference type="EMBL" id="SMOL01000695">
    <property type="protein sequence ID" value="KAB2602928.1"/>
    <property type="molecule type" value="Genomic_DNA"/>
</dbReference>
<reference evidence="1 2" key="1">
    <citation type="submission" date="2019-09" db="EMBL/GenBank/DDBJ databases">
        <authorList>
            <person name="Ou C."/>
        </authorList>
    </citation>
    <scope>NUCLEOTIDE SEQUENCE [LARGE SCALE GENOMIC DNA]</scope>
    <source>
        <strain evidence="1">S2</strain>
        <tissue evidence="1">Leaf</tissue>
    </source>
</reference>
<proteinExistence type="predicted"/>
<organism evidence="1 2">
    <name type="scientific">Pyrus ussuriensis x Pyrus communis</name>
    <dbReference type="NCBI Taxonomy" id="2448454"/>
    <lineage>
        <taxon>Eukaryota</taxon>
        <taxon>Viridiplantae</taxon>
        <taxon>Streptophyta</taxon>
        <taxon>Embryophyta</taxon>
        <taxon>Tracheophyta</taxon>
        <taxon>Spermatophyta</taxon>
        <taxon>Magnoliopsida</taxon>
        <taxon>eudicotyledons</taxon>
        <taxon>Gunneridae</taxon>
        <taxon>Pentapetalae</taxon>
        <taxon>rosids</taxon>
        <taxon>fabids</taxon>
        <taxon>Rosales</taxon>
        <taxon>Rosaceae</taxon>
        <taxon>Amygdaloideae</taxon>
        <taxon>Maleae</taxon>
        <taxon>Pyrus</taxon>
    </lineage>
</organism>
<name>A0A5N5FIF1_9ROSA</name>
<protein>
    <submittedName>
        <fullName evidence="1">Uncharacterized protein</fullName>
    </submittedName>
</protein>
<reference evidence="2" key="2">
    <citation type="submission" date="2019-10" db="EMBL/GenBank/DDBJ databases">
        <title>A de novo genome assembly of a pear dwarfing rootstock.</title>
        <authorList>
            <person name="Wang F."/>
            <person name="Wang J."/>
            <person name="Li S."/>
            <person name="Zhang Y."/>
            <person name="Fang M."/>
            <person name="Ma L."/>
            <person name="Zhao Y."/>
            <person name="Jiang S."/>
        </authorList>
    </citation>
    <scope>NUCLEOTIDE SEQUENCE [LARGE SCALE GENOMIC DNA]</scope>
</reference>
<evidence type="ECO:0000313" key="2">
    <source>
        <dbReference type="Proteomes" id="UP000327157"/>
    </source>
</evidence>
<sequence length="79" mass="9184">MEDKNQEQSMPSEPYDMRQYVEFEQTISVAMWNNCPTVEWCSWKYVLKNVKKAVMDLLLVRVDEVDGGGVEGRLQVVVL</sequence>
<reference evidence="1 2" key="3">
    <citation type="submission" date="2019-11" db="EMBL/GenBank/DDBJ databases">
        <title>A de novo genome assembly of a pear dwarfing rootstock.</title>
        <authorList>
            <person name="Wang F."/>
            <person name="Wang J."/>
            <person name="Li S."/>
            <person name="Zhang Y."/>
            <person name="Fang M."/>
            <person name="Ma L."/>
            <person name="Zhao Y."/>
            <person name="Jiang S."/>
        </authorList>
    </citation>
    <scope>NUCLEOTIDE SEQUENCE [LARGE SCALE GENOMIC DNA]</scope>
    <source>
        <strain evidence="1">S2</strain>
        <tissue evidence="1">Leaf</tissue>
    </source>
</reference>
<comment type="caution">
    <text evidence="1">The sequence shown here is derived from an EMBL/GenBank/DDBJ whole genome shotgun (WGS) entry which is preliminary data.</text>
</comment>
<evidence type="ECO:0000313" key="1">
    <source>
        <dbReference type="EMBL" id="KAB2602928.1"/>
    </source>
</evidence>
<gene>
    <name evidence="1" type="ORF">D8674_003933</name>
</gene>
<keyword evidence="2" id="KW-1185">Reference proteome</keyword>
<accession>A0A5N5FIF1</accession>
<dbReference type="Proteomes" id="UP000327157">
    <property type="component" value="Chromosome 10"/>
</dbReference>
<dbReference type="AlphaFoldDB" id="A0A5N5FIF1"/>